<comment type="caution">
    <text evidence="2">The sequence shown here is derived from an EMBL/GenBank/DDBJ whole genome shotgun (WGS) entry which is preliminary data.</text>
</comment>
<protein>
    <recommendedName>
        <fullName evidence="1">4-vinyl reductase 4VR domain-containing protein</fullName>
    </recommendedName>
</protein>
<dbReference type="AlphaFoldDB" id="A0A8T3UW01"/>
<evidence type="ECO:0000259" key="1">
    <source>
        <dbReference type="SMART" id="SM00989"/>
    </source>
</evidence>
<reference evidence="2 3" key="1">
    <citation type="submission" date="2020-09" db="EMBL/GenBank/DDBJ databases">
        <title>Genomic characterization of a novel Parvarchaeota family in acid mine drainage sediments.</title>
        <authorList>
            <person name="Luo Z.-H."/>
        </authorList>
    </citation>
    <scope>NUCLEOTIDE SEQUENCE [LARGE SCALE GENOMIC DNA]</scope>
    <source>
        <strain evidence="2">MAS1_bins.189</strain>
    </source>
</reference>
<dbReference type="InterPro" id="IPR004096">
    <property type="entry name" value="V4R"/>
</dbReference>
<evidence type="ECO:0000313" key="3">
    <source>
        <dbReference type="Proteomes" id="UP000718571"/>
    </source>
</evidence>
<name>A0A8T3UW01_9ARCH</name>
<dbReference type="Pfam" id="PF02830">
    <property type="entry name" value="V4R"/>
    <property type="match status" value="1"/>
</dbReference>
<dbReference type="Proteomes" id="UP000718571">
    <property type="component" value="Unassembled WGS sequence"/>
</dbReference>
<dbReference type="SUPFAM" id="SSF111126">
    <property type="entry name" value="Ligand-binding domain in the NO signalling and Golgi transport"/>
    <property type="match status" value="1"/>
</dbReference>
<organism evidence="2 3">
    <name type="scientific">Candidatus Acidifodinimicrobium mancum</name>
    <dbReference type="NCBI Taxonomy" id="2898728"/>
    <lineage>
        <taxon>Archaea</taxon>
        <taxon>Candidatus Parvarchaeota</taxon>
        <taxon>Candidatus Acidifodinimicrobiaceae</taxon>
        <taxon>Candidatus Acidifodinimicrobium</taxon>
    </lineage>
</organism>
<gene>
    <name evidence="2" type="ORF">IHE51_02255</name>
</gene>
<evidence type="ECO:0000313" key="2">
    <source>
        <dbReference type="EMBL" id="MBE5728660.1"/>
    </source>
</evidence>
<dbReference type="SMART" id="SM00989">
    <property type="entry name" value="V4R"/>
    <property type="match status" value="1"/>
</dbReference>
<feature type="domain" description="4-vinyl reductase 4VR" evidence="1">
    <location>
        <begin position="111"/>
        <end position="173"/>
    </location>
</feature>
<dbReference type="PANTHER" id="PTHR35090:SF1">
    <property type="entry name" value="SLR0144 PROTEIN"/>
    <property type="match status" value="1"/>
</dbReference>
<dbReference type="EMBL" id="JADFAR010000027">
    <property type="protein sequence ID" value="MBE5728660.1"/>
    <property type="molecule type" value="Genomic_DNA"/>
</dbReference>
<accession>A0A8T3UW01</accession>
<dbReference type="Gene3D" id="3.30.1380.20">
    <property type="entry name" value="Trafficking protein particle complex subunit 3"/>
    <property type="match status" value="1"/>
</dbReference>
<dbReference type="PANTHER" id="PTHR35090">
    <property type="entry name" value="DNA-DIRECTED RNA POLYMERASE SUBUNIT I"/>
    <property type="match status" value="1"/>
</dbReference>
<dbReference type="InterPro" id="IPR024096">
    <property type="entry name" value="NO_sig/Golgi_transp_ligand-bd"/>
</dbReference>
<proteinExistence type="predicted"/>
<sequence length="175" mass="19860">MDNTDLEAEQYLQNLIMTKNVRIEGSRLLLLGRPGVMINAEFLVYFSKYLGDYNEDLVVKLGENLGDTISKDYKARFNDINKTIKFLSTITPLVGIGKTEINIEKDQIIIMISPSVLAETYVKLFGLAKTPQCHFARGIFNRMLENILNEKLKVEEVECVSKGDNQCKFLMTGVK</sequence>